<evidence type="ECO:0000313" key="9">
    <source>
        <dbReference type="Proteomes" id="UP000275024"/>
    </source>
</evidence>
<name>A0A3A9VZ43_9ACTN</name>
<dbReference type="Gene3D" id="3.40.50.2300">
    <property type="match status" value="2"/>
</dbReference>
<dbReference type="InterPro" id="IPR025997">
    <property type="entry name" value="SBP_2_dom"/>
</dbReference>
<evidence type="ECO:0000256" key="2">
    <source>
        <dbReference type="ARBA" id="ARBA00007639"/>
    </source>
</evidence>
<dbReference type="CDD" id="cd01536">
    <property type="entry name" value="PBP1_ABC_sugar_binding-like"/>
    <property type="match status" value="1"/>
</dbReference>
<comment type="similarity">
    <text evidence="2">Belongs to the bacterial solute-binding protein 2 family.</text>
</comment>
<keyword evidence="3 4" id="KW-0732">Signal</keyword>
<protein>
    <submittedName>
        <fullName evidence="6">Sugar ABC transporter substrate-binding protein</fullName>
    </submittedName>
</protein>
<dbReference type="Proteomes" id="UP000275024">
    <property type="component" value="Unassembled WGS sequence"/>
</dbReference>
<feature type="chain" id="PRO_5017244918" evidence="4">
    <location>
        <begin position="37"/>
        <end position="356"/>
    </location>
</feature>
<sequence length="356" mass="36332">MLLPQHLAAGRATMAHKSMKALVAAAAVALLATSCAAEDSSGDGSAEGGAYKVAVLAASAQNGYNQAVYEGVVAGAEDLGLEVDAKILDGGFDATTQLSQLQNAATSGEYDGVIVVPHDGPSLTAAFPMTGDLPVVSVLNPIGPDIDELEPQVEGVVSTVAVSPTAAAERQAEDVVTYCADLDPCSVMLVVGNLSSPLDVARRDAYQSVLEANDNIEIVSTLEGNYDRDQSLSGVANALQSNRDVNVILSNADQMTLGAEVALTNAGIDPSTVYLTGGGGTTEALQAVREGRWAADYVNFPVSMGAAAMEQLANAIAGDPVETVVDADAVGPEGVEPYADADSLATVEDFTGEWNG</sequence>
<reference evidence="8 9" key="1">
    <citation type="submission" date="2018-09" db="EMBL/GenBank/DDBJ databases">
        <title>Streptomyces sp. nov. DS1-2, an endophytic actinomycete isolated from roots of Dendrobium scabrilingue.</title>
        <authorList>
            <person name="Kuncharoen N."/>
            <person name="Kudo T."/>
            <person name="Ohkuma M."/>
            <person name="Yuki M."/>
            <person name="Tanasupawat S."/>
        </authorList>
    </citation>
    <scope>NUCLEOTIDE SEQUENCE [LARGE SCALE GENOMIC DNA]</scope>
    <source>
        <strain evidence="6 9">AZ1-7</strain>
        <strain evidence="7 8">DS1-2</strain>
    </source>
</reference>
<dbReference type="OrthoDB" id="5093953at2"/>
<evidence type="ECO:0000313" key="6">
    <source>
        <dbReference type="EMBL" id="RKN06275.1"/>
    </source>
</evidence>
<comment type="subcellular location">
    <subcellularLocation>
        <location evidence="1">Cell envelope</location>
    </subcellularLocation>
</comment>
<organism evidence="6 9">
    <name type="scientific">Streptomyces radicis</name>
    <dbReference type="NCBI Taxonomy" id="1750517"/>
    <lineage>
        <taxon>Bacteria</taxon>
        <taxon>Bacillati</taxon>
        <taxon>Actinomycetota</taxon>
        <taxon>Actinomycetes</taxon>
        <taxon>Kitasatosporales</taxon>
        <taxon>Streptomycetaceae</taxon>
        <taxon>Streptomyces</taxon>
    </lineage>
</organism>
<dbReference type="SUPFAM" id="SSF53822">
    <property type="entry name" value="Periplasmic binding protein-like I"/>
    <property type="match status" value="1"/>
</dbReference>
<gene>
    <name evidence="7" type="ORF">D7318_21375</name>
    <name evidence="6" type="ORF">D7319_22515</name>
</gene>
<comment type="caution">
    <text evidence="6">The sequence shown here is derived from an EMBL/GenBank/DDBJ whole genome shotgun (WGS) entry which is preliminary data.</text>
</comment>
<keyword evidence="8" id="KW-1185">Reference proteome</keyword>
<dbReference type="PANTHER" id="PTHR46847:SF1">
    <property type="entry name" value="D-ALLOSE-BINDING PERIPLASMIC PROTEIN-RELATED"/>
    <property type="match status" value="1"/>
</dbReference>
<evidence type="ECO:0000313" key="7">
    <source>
        <dbReference type="EMBL" id="RKN18605.1"/>
    </source>
</evidence>
<accession>A0A3A9VZ43</accession>
<dbReference type="EMBL" id="RBDY01000018">
    <property type="protein sequence ID" value="RKN18605.1"/>
    <property type="molecule type" value="Genomic_DNA"/>
</dbReference>
<evidence type="ECO:0000256" key="4">
    <source>
        <dbReference type="SAM" id="SignalP"/>
    </source>
</evidence>
<dbReference type="Proteomes" id="UP000268652">
    <property type="component" value="Unassembled WGS sequence"/>
</dbReference>
<feature type="signal peptide" evidence="4">
    <location>
        <begin position="1"/>
        <end position="36"/>
    </location>
</feature>
<dbReference type="GO" id="GO:0030246">
    <property type="term" value="F:carbohydrate binding"/>
    <property type="evidence" value="ECO:0007669"/>
    <property type="project" value="UniProtKB-ARBA"/>
</dbReference>
<evidence type="ECO:0000256" key="3">
    <source>
        <dbReference type="ARBA" id="ARBA00022729"/>
    </source>
</evidence>
<dbReference type="Pfam" id="PF13407">
    <property type="entry name" value="Peripla_BP_4"/>
    <property type="match status" value="1"/>
</dbReference>
<dbReference type="PANTHER" id="PTHR46847">
    <property type="entry name" value="D-ALLOSE-BINDING PERIPLASMIC PROTEIN-RELATED"/>
    <property type="match status" value="1"/>
</dbReference>
<dbReference type="InterPro" id="IPR028082">
    <property type="entry name" value="Peripla_BP_I"/>
</dbReference>
<evidence type="ECO:0000256" key="1">
    <source>
        <dbReference type="ARBA" id="ARBA00004196"/>
    </source>
</evidence>
<evidence type="ECO:0000259" key="5">
    <source>
        <dbReference type="Pfam" id="PF13407"/>
    </source>
</evidence>
<proteinExistence type="inferred from homology"/>
<dbReference type="GO" id="GO:0030313">
    <property type="term" value="C:cell envelope"/>
    <property type="evidence" value="ECO:0007669"/>
    <property type="project" value="UniProtKB-SubCell"/>
</dbReference>
<feature type="domain" description="Periplasmic binding protein" evidence="5">
    <location>
        <begin position="53"/>
        <end position="319"/>
    </location>
</feature>
<evidence type="ECO:0000313" key="8">
    <source>
        <dbReference type="Proteomes" id="UP000268652"/>
    </source>
</evidence>
<dbReference type="EMBL" id="RBDX01000021">
    <property type="protein sequence ID" value="RKN06275.1"/>
    <property type="molecule type" value="Genomic_DNA"/>
</dbReference>
<dbReference type="AlphaFoldDB" id="A0A3A9VZ43"/>